<evidence type="ECO:0000256" key="12">
    <source>
        <dbReference type="PIRSR" id="PIRSR000018-51"/>
    </source>
</evidence>
<feature type="binding site" description="covalent" evidence="11">
    <location>
        <position position="64"/>
    </location>
    <ligand>
        <name>heme c</name>
        <dbReference type="ChEBI" id="CHEBI:61717"/>
        <label>1</label>
    </ligand>
</feature>
<keyword evidence="8" id="KW-0249">Electron transport</keyword>
<evidence type="ECO:0000259" key="14">
    <source>
        <dbReference type="PROSITE" id="PS51007"/>
    </source>
</evidence>
<dbReference type="Proteomes" id="UP000433577">
    <property type="component" value="Chromosome 2"/>
</dbReference>
<dbReference type="InterPro" id="IPR009056">
    <property type="entry name" value="Cyt_c-like_dom"/>
</dbReference>
<evidence type="ECO:0000256" key="7">
    <source>
        <dbReference type="ARBA" id="ARBA00022737"/>
    </source>
</evidence>
<feature type="binding site" description="covalent" evidence="11">
    <location>
        <position position="345"/>
    </location>
    <ligand>
        <name>heme c</name>
        <dbReference type="ChEBI" id="CHEBI:61717"/>
        <label>3</label>
    </ligand>
</feature>
<evidence type="ECO:0000313" key="16">
    <source>
        <dbReference type="Proteomes" id="UP000433577"/>
    </source>
</evidence>
<keyword evidence="6 13" id="KW-0732">Signal</keyword>
<keyword evidence="3" id="KW-1003">Cell membrane</keyword>
<evidence type="ECO:0000256" key="9">
    <source>
        <dbReference type="ARBA" id="ARBA00023004"/>
    </source>
</evidence>
<evidence type="ECO:0000256" key="8">
    <source>
        <dbReference type="ARBA" id="ARBA00022982"/>
    </source>
</evidence>
<keyword evidence="7" id="KW-0677">Repeat</keyword>
<proteinExistence type="predicted"/>
<keyword evidence="10" id="KW-0472">Membrane</keyword>
<comment type="cofactor">
    <cofactor evidence="11">
        <name>heme c</name>
        <dbReference type="ChEBI" id="CHEBI:61717"/>
    </cofactor>
    <text evidence="11">Binds 3 heme c groups covalently per subunit.</text>
</comment>
<keyword evidence="5 12" id="KW-0479">Metal-binding</keyword>
<feature type="domain" description="Cytochrome c" evidence="14">
    <location>
        <begin position="193"/>
        <end position="306"/>
    </location>
</feature>
<feature type="binding site" description="axial binding residue" evidence="12">
    <location>
        <position position="65"/>
    </location>
    <ligand>
        <name>heme c</name>
        <dbReference type="ChEBI" id="CHEBI:61717"/>
        <label>1</label>
    </ligand>
    <ligandPart>
        <name>Fe</name>
        <dbReference type="ChEBI" id="CHEBI:18248"/>
    </ligandPart>
</feature>
<feature type="binding site" description="covalent" evidence="11">
    <location>
        <position position="208"/>
    </location>
    <ligand>
        <name>heme c</name>
        <dbReference type="ChEBI" id="CHEBI:61717"/>
        <label>2</label>
    </ligand>
</feature>
<keyword evidence="9 12" id="KW-0408">Iron</keyword>
<dbReference type="PANTHER" id="PTHR35008:SF8">
    <property type="entry name" value="ALCOHOL DEHYDROGENASE CYTOCHROME C SUBUNIT"/>
    <property type="match status" value="1"/>
</dbReference>
<dbReference type="GO" id="GO:0009055">
    <property type="term" value="F:electron transfer activity"/>
    <property type="evidence" value="ECO:0007669"/>
    <property type="project" value="InterPro"/>
</dbReference>
<dbReference type="InterPro" id="IPR051459">
    <property type="entry name" value="Cytochrome_c-type_DH"/>
</dbReference>
<name>A0A7Z2GME4_9BURK</name>
<dbReference type="GO" id="GO:0016614">
    <property type="term" value="F:oxidoreductase activity, acting on CH-OH group of donors"/>
    <property type="evidence" value="ECO:0007669"/>
    <property type="project" value="InterPro"/>
</dbReference>
<dbReference type="PANTHER" id="PTHR35008">
    <property type="entry name" value="BLL4482 PROTEIN-RELATED"/>
    <property type="match status" value="1"/>
</dbReference>
<dbReference type="Gene3D" id="1.10.760.10">
    <property type="entry name" value="Cytochrome c-like domain"/>
    <property type="match status" value="3"/>
</dbReference>
<dbReference type="AlphaFoldDB" id="A0A7Z2GME4"/>
<evidence type="ECO:0000256" key="1">
    <source>
        <dbReference type="ARBA" id="ARBA00004236"/>
    </source>
</evidence>
<evidence type="ECO:0000256" key="13">
    <source>
        <dbReference type="SAM" id="SignalP"/>
    </source>
</evidence>
<keyword evidence="2" id="KW-0813">Transport</keyword>
<dbReference type="SUPFAM" id="SSF46626">
    <property type="entry name" value="Cytochrome c"/>
    <property type="match status" value="3"/>
</dbReference>
<evidence type="ECO:0000256" key="5">
    <source>
        <dbReference type="ARBA" id="ARBA00022723"/>
    </source>
</evidence>
<feature type="signal peptide" evidence="13">
    <location>
        <begin position="1"/>
        <end position="20"/>
    </location>
</feature>
<feature type="binding site" description="axial binding residue" evidence="12">
    <location>
        <position position="212"/>
    </location>
    <ligand>
        <name>heme c</name>
        <dbReference type="ChEBI" id="CHEBI:61717"/>
        <label>2</label>
    </ligand>
    <ligandPart>
        <name>Fe</name>
        <dbReference type="ChEBI" id="CHEBI:18248"/>
    </ligandPart>
</feature>
<dbReference type="EMBL" id="CP046914">
    <property type="protein sequence ID" value="QGZ64485.1"/>
    <property type="molecule type" value="Genomic_DNA"/>
</dbReference>
<reference evidence="15 16" key="1">
    <citation type="submission" date="2019-12" db="EMBL/GenBank/DDBJ databases">
        <title>Paraburkholderia acidiphila 7Q-K02 sp. nov and Paraburkholderia acidisoli DHF22 sp. nov., two strains isolated from forest soil.</title>
        <authorList>
            <person name="Gao Z."/>
            <person name="Qiu L."/>
        </authorList>
    </citation>
    <scope>NUCLEOTIDE SEQUENCE [LARGE SCALE GENOMIC DNA]</scope>
    <source>
        <strain evidence="15 16">DHF22</strain>
    </source>
</reference>
<dbReference type="PRINTS" id="PR00605">
    <property type="entry name" value="CYTCHROMECIC"/>
</dbReference>
<feature type="chain" id="PRO_5031250820" evidence="13">
    <location>
        <begin position="21"/>
        <end position="450"/>
    </location>
</feature>
<dbReference type="InterPro" id="IPR014353">
    <property type="entry name" value="Membr-bd_ADH_cyt_c"/>
</dbReference>
<feature type="domain" description="Cytochrome c" evidence="14">
    <location>
        <begin position="47"/>
        <end position="150"/>
    </location>
</feature>
<evidence type="ECO:0000256" key="10">
    <source>
        <dbReference type="ARBA" id="ARBA00023136"/>
    </source>
</evidence>
<feature type="binding site" description="axial binding residue" evidence="12">
    <location>
        <position position="346"/>
    </location>
    <ligand>
        <name>heme c</name>
        <dbReference type="ChEBI" id="CHEBI:61717"/>
        <label>3</label>
    </ligand>
    <ligandPart>
        <name>Fe</name>
        <dbReference type="ChEBI" id="CHEBI:18248"/>
    </ligandPart>
</feature>
<dbReference type="KEGG" id="pacs:FAZ98_16565"/>
<dbReference type="Pfam" id="PF00034">
    <property type="entry name" value="Cytochrom_C"/>
    <property type="match status" value="3"/>
</dbReference>
<dbReference type="OrthoDB" id="9809720at2"/>
<dbReference type="PIRSF" id="PIRSF000018">
    <property type="entry name" value="Mb_ADH_cyt_c"/>
    <property type="match status" value="1"/>
</dbReference>
<keyword evidence="16" id="KW-1185">Reference proteome</keyword>
<keyword evidence="4 11" id="KW-0349">Heme</keyword>
<evidence type="ECO:0000313" key="15">
    <source>
        <dbReference type="EMBL" id="QGZ64485.1"/>
    </source>
</evidence>
<dbReference type="InterPro" id="IPR008168">
    <property type="entry name" value="Cyt_C_IC"/>
</dbReference>
<dbReference type="GO" id="GO:0005506">
    <property type="term" value="F:iron ion binding"/>
    <property type="evidence" value="ECO:0007669"/>
    <property type="project" value="InterPro"/>
</dbReference>
<evidence type="ECO:0000256" key="3">
    <source>
        <dbReference type="ARBA" id="ARBA00022475"/>
    </source>
</evidence>
<evidence type="ECO:0000256" key="4">
    <source>
        <dbReference type="ARBA" id="ARBA00022617"/>
    </source>
</evidence>
<sequence length="450" mass="47273">MAVLSSAVVAGAAWAAYAFAQEPASAPRVETQVAQPQAAAASDADKALIEKGRYLAAAADCIACHTAKGGKPFAGGLGIDSPIGKIYSTNITPDKTTGIGDYTFQDFDNAVRRGVAKNGSSLYPAMPYVSYAKVKPSDVKALYAYFMRGVQPVEQANKPTDIVWPLSMRWPLRFWRMTFAPDAITDDSPLPNDPIVRGRYLVEGLAHCSACHTPRGVGLQEKSLTDDGHTFLSGGVIDGYLAKNLRGDSKDGLGTWSEADIVAFLKGGRTAHSAAFGGMTEVVENSTQHMSDADLAAIAAYLKTLKPVDTAGSALTANPAAAAALRAGTDRSNGALTFLDNCAACHRTSGVGYSETFPALALSSAVNSDDPTSLIHLVLQGGEMPWTKAAPTHYGMPGFADRLTNRDIADVLTFVRSSWGNHAPAVTADQVAKVRGAVKAPAQPTRAENP</sequence>
<comment type="subcellular location">
    <subcellularLocation>
        <location evidence="1">Cell membrane</location>
    </subcellularLocation>
</comment>
<gene>
    <name evidence="15" type="ORF">FAZ98_16565</name>
</gene>
<dbReference type="PROSITE" id="PS51007">
    <property type="entry name" value="CYTC"/>
    <property type="match status" value="3"/>
</dbReference>
<dbReference type="GO" id="GO:0005886">
    <property type="term" value="C:plasma membrane"/>
    <property type="evidence" value="ECO:0007669"/>
    <property type="project" value="UniProtKB-SubCell"/>
</dbReference>
<protein>
    <submittedName>
        <fullName evidence="15">C-type cytochrome</fullName>
    </submittedName>
</protein>
<feature type="domain" description="Cytochrome c" evidence="14">
    <location>
        <begin position="329"/>
        <end position="419"/>
    </location>
</feature>
<organism evidence="15 16">
    <name type="scientific">Paraburkholderia acidisoli</name>
    <dbReference type="NCBI Taxonomy" id="2571748"/>
    <lineage>
        <taxon>Bacteria</taxon>
        <taxon>Pseudomonadati</taxon>
        <taxon>Pseudomonadota</taxon>
        <taxon>Betaproteobacteria</taxon>
        <taxon>Burkholderiales</taxon>
        <taxon>Burkholderiaceae</taxon>
        <taxon>Paraburkholderia</taxon>
    </lineage>
</organism>
<evidence type="ECO:0000256" key="2">
    <source>
        <dbReference type="ARBA" id="ARBA00022448"/>
    </source>
</evidence>
<accession>A0A7Z2GME4</accession>
<evidence type="ECO:0000256" key="11">
    <source>
        <dbReference type="PIRSR" id="PIRSR000018-50"/>
    </source>
</evidence>
<evidence type="ECO:0000256" key="6">
    <source>
        <dbReference type="ARBA" id="ARBA00022729"/>
    </source>
</evidence>
<dbReference type="InterPro" id="IPR036909">
    <property type="entry name" value="Cyt_c-like_dom_sf"/>
</dbReference>
<feature type="binding site" description="covalent" evidence="11">
    <location>
        <position position="342"/>
    </location>
    <ligand>
        <name>heme c</name>
        <dbReference type="ChEBI" id="CHEBI:61717"/>
        <label>3</label>
    </ligand>
</feature>
<feature type="binding site" description="covalent" evidence="11">
    <location>
        <position position="61"/>
    </location>
    <ligand>
        <name>heme c</name>
        <dbReference type="ChEBI" id="CHEBI:61717"/>
        <label>1</label>
    </ligand>
</feature>
<dbReference type="GO" id="GO:0020037">
    <property type="term" value="F:heme binding"/>
    <property type="evidence" value="ECO:0007669"/>
    <property type="project" value="InterPro"/>
</dbReference>
<feature type="binding site" description="covalent" evidence="11">
    <location>
        <position position="211"/>
    </location>
    <ligand>
        <name>heme c</name>
        <dbReference type="ChEBI" id="CHEBI:61717"/>
        <label>2</label>
    </ligand>
</feature>